<sequence length="235" mass="25425">MLSLLIVAGLSSLASAQQVGTQKRLRRIPNFPGANANVEGWVPSTNDKNAGVGPMGACCAEIDVLESTSHSFALAPHPCTENTCHICETSNCGGTYSEDRFAGKCDANGCDCNPYRQKKFTVITQIQENKLTQFFDQYGKKIEIPAPTYDGLPDSSAITPDFCTNQFKVFGDKDRFSEVGGFPQLNKALPVPMVLVMSIWDDSSGVPPDVEANIPNAQIVWSNIRFGRIGATVKV</sequence>
<keyword evidence="3 10" id="KW-0732">Signal</keyword>
<keyword evidence="7 9" id="KW-0326">Glycosidase</keyword>
<keyword evidence="6" id="KW-0119">Carbohydrate metabolism</keyword>
<dbReference type="PRINTS" id="PR00734">
    <property type="entry name" value="GLHYDRLASE7"/>
</dbReference>
<dbReference type="PANTHER" id="PTHR33753">
    <property type="entry name" value="1,4-BETA-D-GLUCAN CELLOBIOHYDROLASE B"/>
    <property type="match status" value="1"/>
</dbReference>
<evidence type="ECO:0000256" key="1">
    <source>
        <dbReference type="ARBA" id="ARBA00001641"/>
    </source>
</evidence>
<protein>
    <recommendedName>
        <fullName evidence="9">Glucanase</fullName>
        <ecNumber evidence="9">3.2.1.-</ecNumber>
    </recommendedName>
</protein>
<gene>
    <name evidence="11" type="ORF">SUNI508_06455</name>
</gene>
<evidence type="ECO:0000256" key="2">
    <source>
        <dbReference type="ARBA" id="ARBA00006044"/>
    </source>
</evidence>
<evidence type="ECO:0000256" key="5">
    <source>
        <dbReference type="ARBA" id="ARBA00023001"/>
    </source>
</evidence>
<accession>A0ABR2V0W1</accession>
<name>A0ABR2V0W1_9PEZI</name>
<keyword evidence="8 9" id="KW-0624">Polysaccharide degradation</keyword>
<keyword evidence="12" id="KW-1185">Reference proteome</keyword>
<dbReference type="InterPro" id="IPR037019">
    <property type="entry name" value="Glyco_hydro_7_sf"/>
</dbReference>
<dbReference type="Proteomes" id="UP001408356">
    <property type="component" value="Unassembled WGS sequence"/>
</dbReference>
<dbReference type="Pfam" id="PF00840">
    <property type="entry name" value="Glyco_hydro_7"/>
    <property type="match status" value="1"/>
</dbReference>
<evidence type="ECO:0000313" key="12">
    <source>
        <dbReference type="Proteomes" id="UP001408356"/>
    </source>
</evidence>
<keyword evidence="4 9" id="KW-0378">Hydrolase</keyword>
<proteinExistence type="inferred from homology"/>
<comment type="similarity">
    <text evidence="2 9">Belongs to the glycosyl hydrolase 7 (cellulase C) family.</text>
</comment>
<dbReference type="InterPro" id="IPR013320">
    <property type="entry name" value="ConA-like_dom_sf"/>
</dbReference>
<dbReference type="PANTHER" id="PTHR33753:SF2">
    <property type="entry name" value="GLYCOSIDE HYDROLASE FAMILY 7 PROTEIN"/>
    <property type="match status" value="1"/>
</dbReference>
<evidence type="ECO:0000256" key="8">
    <source>
        <dbReference type="ARBA" id="ARBA00023326"/>
    </source>
</evidence>
<dbReference type="EC" id="3.2.1.-" evidence="9"/>
<evidence type="ECO:0000256" key="10">
    <source>
        <dbReference type="SAM" id="SignalP"/>
    </source>
</evidence>
<evidence type="ECO:0000256" key="9">
    <source>
        <dbReference type="RuleBase" id="RU361164"/>
    </source>
</evidence>
<evidence type="ECO:0000256" key="4">
    <source>
        <dbReference type="ARBA" id="ARBA00022801"/>
    </source>
</evidence>
<dbReference type="SUPFAM" id="SSF49899">
    <property type="entry name" value="Concanavalin A-like lectins/glucanases"/>
    <property type="match status" value="1"/>
</dbReference>
<feature type="chain" id="PRO_5045128158" description="Glucanase" evidence="10">
    <location>
        <begin position="17"/>
        <end position="235"/>
    </location>
</feature>
<dbReference type="InterPro" id="IPR001722">
    <property type="entry name" value="Glyco_hydro_7"/>
</dbReference>
<dbReference type="EMBL" id="JARVKF010000235">
    <property type="protein sequence ID" value="KAK9420459.1"/>
    <property type="molecule type" value="Genomic_DNA"/>
</dbReference>
<reference evidence="11 12" key="1">
    <citation type="journal article" date="2024" name="J. Plant Pathol.">
        <title>Sequence and assembly of the genome of Seiridium unicorne, isolate CBS 538.82, causal agent of cypress canker disease.</title>
        <authorList>
            <person name="Scali E."/>
            <person name="Rocca G.D."/>
            <person name="Danti R."/>
            <person name="Garbelotto M."/>
            <person name="Barberini S."/>
            <person name="Baroncelli R."/>
            <person name="Emiliani G."/>
        </authorList>
    </citation>
    <scope>NUCLEOTIDE SEQUENCE [LARGE SCALE GENOMIC DNA]</scope>
    <source>
        <strain evidence="11 12">BM-138-508</strain>
    </source>
</reference>
<evidence type="ECO:0000256" key="3">
    <source>
        <dbReference type="ARBA" id="ARBA00022729"/>
    </source>
</evidence>
<dbReference type="Gene3D" id="2.70.100.10">
    <property type="entry name" value="Glycoside hydrolase, family 7, domain"/>
    <property type="match status" value="2"/>
</dbReference>
<evidence type="ECO:0000313" key="11">
    <source>
        <dbReference type="EMBL" id="KAK9420459.1"/>
    </source>
</evidence>
<organism evidence="11 12">
    <name type="scientific">Seiridium unicorne</name>
    <dbReference type="NCBI Taxonomy" id="138068"/>
    <lineage>
        <taxon>Eukaryota</taxon>
        <taxon>Fungi</taxon>
        <taxon>Dikarya</taxon>
        <taxon>Ascomycota</taxon>
        <taxon>Pezizomycotina</taxon>
        <taxon>Sordariomycetes</taxon>
        <taxon>Xylariomycetidae</taxon>
        <taxon>Amphisphaeriales</taxon>
        <taxon>Sporocadaceae</taxon>
        <taxon>Seiridium</taxon>
    </lineage>
</organism>
<evidence type="ECO:0000256" key="7">
    <source>
        <dbReference type="ARBA" id="ARBA00023295"/>
    </source>
</evidence>
<comment type="catalytic activity">
    <reaction evidence="1">
        <text>Hydrolysis of (1-&gt;4)-beta-D-glucosidic linkages in cellulose and cellotetraose, releasing cellobiose from the non-reducing ends of the chains.</text>
        <dbReference type="EC" id="3.2.1.91"/>
    </reaction>
</comment>
<comment type="caution">
    <text evidence="11">The sequence shown here is derived from an EMBL/GenBank/DDBJ whole genome shotgun (WGS) entry which is preliminary data.</text>
</comment>
<feature type="signal peptide" evidence="10">
    <location>
        <begin position="1"/>
        <end position="16"/>
    </location>
</feature>
<keyword evidence="5 9" id="KW-0136">Cellulose degradation</keyword>
<evidence type="ECO:0000256" key="6">
    <source>
        <dbReference type="ARBA" id="ARBA00023277"/>
    </source>
</evidence>